<accession>A0AAD0USD0</accession>
<evidence type="ECO:0000313" key="3">
    <source>
        <dbReference type="Proteomes" id="UP000276407"/>
    </source>
</evidence>
<dbReference type="Proteomes" id="UP000276407">
    <property type="component" value="Chromosome 2"/>
</dbReference>
<evidence type="ECO:0000313" key="2">
    <source>
        <dbReference type="EMBL" id="AYV57786.1"/>
    </source>
</evidence>
<feature type="region of interest" description="Disordered" evidence="1">
    <location>
        <begin position="41"/>
        <end position="76"/>
    </location>
</feature>
<protein>
    <submittedName>
        <fullName evidence="2">Uncharacterized protein</fullName>
    </submittedName>
</protein>
<proteinExistence type="predicted"/>
<dbReference type="AlphaFoldDB" id="A0AAD0USD0"/>
<dbReference type="EMBL" id="CP033615">
    <property type="protein sequence ID" value="AYV57786.1"/>
    <property type="molecule type" value="Genomic_DNA"/>
</dbReference>
<name>A0AAD0USD0_9LEPT</name>
<reference evidence="2 3" key="1">
    <citation type="submission" date="2018-11" db="EMBL/GenBank/DDBJ databases">
        <title>Complete genome sequence of Leptospira kmetyi isolate LS 001/16 from soil sample associated with a leptospirosis patient in Kelantan.</title>
        <authorList>
            <person name="Muhammad Yusoff F."/>
            <person name="Muhammad Yusoff S."/>
            <person name="Ahmad M.N."/>
            <person name="Yusof N.Y."/>
            <person name="Aziah I."/>
        </authorList>
    </citation>
    <scope>NUCLEOTIDE SEQUENCE [LARGE SCALE GENOMIC DNA]</scope>
    <source>
        <strain evidence="2 3">LS 001/16</strain>
    </source>
</reference>
<sequence length="419" mass="48525">MIERGIKFMKWTTSHTMILFGIFVFMNIDLYSQESKIQTKEAKINETEVSSKEGEDSKSEDPHSKKDQKGHGNEHHTEVKIEFATDYIRRGWALGTEDASRMNNTPYKSFQPVWAFQPTIEFPTPIKHLYGELFLNIWMSDRADKDNEQRILQSKSGGPELFFRAQHDIDTGNICPSPNNCYTSAGKYVNQNGMARNSAGEFTLFYDFEKSKYGRFMVGAFRYAIFPTNGSGGLSKTQGYVSWELPFLEFLHPKLSVYKTVNFRNQGTPATGLNRSSLYIPLEFKYTFREDQFFKIDVGTNIGYMYQANPRNKTSGFSDISSFIKFHFGNFFVSGNHVNRPDVHLYDNNNYFDGATRLVHDGHVQDPSKLYGYDNTFVYDQINATFADPNVRQYLKERYNQQRIVTNFVYFSFGYAKKF</sequence>
<gene>
    <name evidence="2" type="ORF">EFP84_19340</name>
</gene>
<evidence type="ECO:0000256" key="1">
    <source>
        <dbReference type="SAM" id="MobiDB-lite"/>
    </source>
</evidence>
<organism evidence="2 3">
    <name type="scientific">Leptospira kmetyi</name>
    <dbReference type="NCBI Taxonomy" id="408139"/>
    <lineage>
        <taxon>Bacteria</taxon>
        <taxon>Pseudomonadati</taxon>
        <taxon>Spirochaetota</taxon>
        <taxon>Spirochaetia</taxon>
        <taxon>Leptospirales</taxon>
        <taxon>Leptospiraceae</taxon>
        <taxon>Leptospira</taxon>
    </lineage>
</organism>
<dbReference type="KEGG" id="lkm:EFP84_19340"/>